<dbReference type="AlphaFoldDB" id="A0A9W4UPJ5"/>
<comment type="caution">
    <text evidence="1">The sequence shown here is derived from an EMBL/GenBank/DDBJ whole genome shotgun (WGS) entry which is preliminary data.</text>
</comment>
<gene>
    <name evidence="1" type="ORF">PDIGIT_LOCUS11145</name>
</gene>
<evidence type="ECO:0000313" key="2">
    <source>
        <dbReference type="Proteomes" id="UP001152607"/>
    </source>
</evidence>
<protein>
    <submittedName>
        <fullName evidence="1">Uncharacterized protein</fullName>
    </submittedName>
</protein>
<evidence type="ECO:0000313" key="1">
    <source>
        <dbReference type="EMBL" id="CAI6338023.1"/>
    </source>
</evidence>
<keyword evidence="2" id="KW-1185">Reference proteome</keyword>
<dbReference type="Proteomes" id="UP001152607">
    <property type="component" value="Unassembled WGS sequence"/>
</dbReference>
<name>A0A9W4UPJ5_9PLEO</name>
<proteinExistence type="predicted"/>
<reference evidence="1" key="1">
    <citation type="submission" date="2023-01" db="EMBL/GenBank/DDBJ databases">
        <authorList>
            <person name="Van Ghelder C."/>
            <person name="Rancurel C."/>
        </authorList>
    </citation>
    <scope>NUCLEOTIDE SEQUENCE</scope>
    <source>
        <strain evidence="1">CNCM I-4278</strain>
    </source>
</reference>
<dbReference type="EMBL" id="CAOQHR010000008">
    <property type="protein sequence ID" value="CAI6338023.1"/>
    <property type="molecule type" value="Genomic_DNA"/>
</dbReference>
<organism evidence="1 2">
    <name type="scientific">Periconia digitata</name>
    <dbReference type="NCBI Taxonomy" id="1303443"/>
    <lineage>
        <taxon>Eukaryota</taxon>
        <taxon>Fungi</taxon>
        <taxon>Dikarya</taxon>
        <taxon>Ascomycota</taxon>
        <taxon>Pezizomycotina</taxon>
        <taxon>Dothideomycetes</taxon>
        <taxon>Pleosporomycetidae</taxon>
        <taxon>Pleosporales</taxon>
        <taxon>Massarineae</taxon>
        <taxon>Periconiaceae</taxon>
        <taxon>Periconia</taxon>
    </lineage>
</organism>
<sequence>MLYKDEVDHNQIVSVLQHNILTPDMLEDEAVHLTKIYFHLTLFVDIEISESAIAAAYREIRANQDVDADMEMMIATTEERSDDDEDEPDLDIQSMMEQININNNEGEPGLDIQSMMEQMDISTNGGAGSVGAAETRNRGWIMHFPVQGCGVCDARWRMIHTDYVVTWSHERPWWEYVPDNVLDWLQEHVLEHIIVGDAAAAAASGDGIALR</sequence>
<accession>A0A9W4UPJ5</accession>